<evidence type="ECO:0000256" key="2">
    <source>
        <dbReference type="ARBA" id="ARBA00022679"/>
    </source>
</evidence>
<evidence type="ECO:0000313" key="4">
    <source>
        <dbReference type="EMBL" id="KJC65644.1"/>
    </source>
</evidence>
<dbReference type="PANTHER" id="PTHR10509">
    <property type="entry name" value="O-METHYLTRANSFERASE-RELATED"/>
    <property type="match status" value="1"/>
</dbReference>
<dbReference type="InterPro" id="IPR002935">
    <property type="entry name" value="SAM_O-MeTrfase"/>
</dbReference>
<reference evidence="4 5" key="1">
    <citation type="journal article" date="2001" name="Int. J. Syst. Evol. Microbiol.">
        <title>Agreia bicolorata gen. nov., sp. nov., to accommodate actinobacteria isolated from narrow reed grass infected by the nematode Heteroanguina graminophila.</title>
        <authorList>
            <person name="Evtushenko L.I."/>
            <person name="Dorofeeva L.V."/>
            <person name="Dobrovolskaya T.G."/>
            <person name="Streshinskaya G.M."/>
            <person name="Subbotin S.A."/>
            <person name="Tiedje J.M."/>
        </authorList>
    </citation>
    <scope>NUCLEOTIDE SEQUENCE [LARGE SCALE GENOMIC DNA]</scope>
    <source>
        <strain evidence="4 5">VKM Ac-1804</strain>
    </source>
</reference>
<protein>
    <submittedName>
        <fullName evidence="4">Methyltransferase</fullName>
    </submittedName>
</protein>
<dbReference type="EMBL" id="JYFC01000001">
    <property type="protein sequence ID" value="KJC65644.1"/>
    <property type="molecule type" value="Genomic_DNA"/>
</dbReference>
<dbReference type="GO" id="GO:0008168">
    <property type="term" value="F:methyltransferase activity"/>
    <property type="evidence" value="ECO:0007669"/>
    <property type="project" value="UniProtKB-KW"/>
</dbReference>
<evidence type="ECO:0000313" key="5">
    <source>
        <dbReference type="Proteomes" id="UP000032503"/>
    </source>
</evidence>
<evidence type="ECO:0000256" key="1">
    <source>
        <dbReference type="ARBA" id="ARBA00022603"/>
    </source>
</evidence>
<dbReference type="RefSeq" id="WP_044438904.1">
    <property type="nucleotide sequence ID" value="NZ_FUYG01000007.1"/>
</dbReference>
<sequence length="210" mass="22201">MSGKEMNWKYSEDVVLEPAGLAQARAHSLELGIDPVSPAVGAQLGVLAAASGAQAIIEVGTGAGVSGLWMLRGAPQASITSIDTEIEYQQAARASFLAEGIPANRFRLIAGRAVDVLPRMNENSYDLVLVDADTENVIEYVEHGLRLVRKGGTVAVPHALWRDRVADPAQRDDTATDFRTLITELSKSSAVLVALSPAGDGLLQITKVGD</sequence>
<evidence type="ECO:0000256" key="3">
    <source>
        <dbReference type="ARBA" id="ARBA00022691"/>
    </source>
</evidence>
<dbReference type="InterPro" id="IPR029063">
    <property type="entry name" value="SAM-dependent_MTases_sf"/>
</dbReference>
<dbReference type="PANTHER" id="PTHR10509:SF85">
    <property type="entry name" value="O-METHYLTRANSFERASE RV1220C-RELATED"/>
    <property type="match status" value="1"/>
</dbReference>
<organism evidence="4 5">
    <name type="scientific">Agreia bicolorata</name>
    <dbReference type="NCBI Taxonomy" id="110935"/>
    <lineage>
        <taxon>Bacteria</taxon>
        <taxon>Bacillati</taxon>
        <taxon>Actinomycetota</taxon>
        <taxon>Actinomycetes</taxon>
        <taxon>Micrococcales</taxon>
        <taxon>Microbacteriaceae</taxon>
        <taxon>Agreia</taxon>
    </lineage>
</organism>
<dbReference type="SUPFAM" id="SSF53335">
    <property type="entry name" value="S-adenosyl-L-methionine-dependent methyltransferases"/>
    <property type="match status" value="1"/>
</dbReference>
<dbReference type="PROSITE" id="PS51682">
    <property type="entry name" value="SAM_OMT_I"/>
    <property type="match status" value="1"/>
</dbReference>
<dbReference type="CDD" id="cd02440">
    <property type="entry name" value="AdoMet_MTases"/>
    <property type="match status" value="1"/>
</dbReference>
<accession>A0ABR5CJ21</accession>
<dbReference type="GO" id="GO:0032259">
    <property type="term" value="P:methylation"/>
    <property type="evidence" value="ECO:0007669"/>
    <property type="project" value="UniProtKB-KW"/>
</dbReference>
<keyword evidence="5" id="KW-1185">Reference proteome</keyword>
<keyword evidence="1 4" id="KW-0489">Methyltransferase</keyword>
<gene>
    <name evidence="4" type="ORF">TZ00_02230</name>
</gene>
<keyword evidence="3" id="KW-0949">S-adenosyl-L-methionine</keyword>
<comment type="caution">
    <text evidence="4">The sequence shown here is derived from an EMBL/GenBank/DDBJ whole genome shotgun (WGS) entry which is preliminary data.</text>
</comment>
<dbReference type="Proteomes" id="UP000032503">
    <property type="component" value="Unassembled WGS sequence"/>
</dbReference>
<dbReference type="Pfam" id="PF01596">
    <property type="entry name" value="Methyltransf_3"/>
    <property type="match status" value="1"/>
</dbReference>
<dbReference type="InterPro" id="IPR050362">
    <property type="entry name" value="Cation-dep_OMT"/>
</dbReference>
<name>A0ABR5CJ21_9MICO</name>
<proteinExistence type="predicted"/>
<dbReference type="Gene3D" id="3.40.50.150">
    <property type="entry name" value="Vaccinia Virus protein VP39"/>
    <property type="match status" value="1"/>
</dbReference>
<keyword evidence="2" id="KW-0808">Transferase</keyword>